<feature type="domain" description="Lon proteolytic" evidence="4">
    <location>
        <begin position="642"/>
        <end position="837"/>
    </location>
</feature>
<organism evidence="5 6">
    <name type="scientific">Silvanigrella paludirubra</name>
    <dbReference type="NCBI Taxonomy" id="2499159"/>
    <lineage>
        <taxon>Bacteria</taxon>
        <taxon>Pseudomonadati</taxon>
        <taxon>Bdellovibrionota</taxon>
        <taxon>Oligoflexia</taxon>
        <taxon>Silvanigrellales</taxon>
        <taxon>Silvanigrellaceae</taxon>
        <taxon>Silvanigrella</taxon>
    </lineage>
</organism>
<dbReference type="Pfam" id="PF20436">
    <property type="entry name" value="LonB_AAA-LID"/>
    <property type="match status" value="1"/>
</dbReference>
<comment type="similarity">
    <text evidence="2">Belongs to the peptidase S16 family.</text>
</comment>
<proteinExistence type="inferred from homology"/>
<dbReference type="InterPro" id="IPR041699">
    <property type="entry name" value="AAA_32"/>
</dbReference>
<comment type="catalytic activity">
    <reaction evidence="2">
        <text>Hydrolysis of proteins in presence of ATP.</text>
        <dbReference type="EC" id="3.4.21.53"/>
    </reaction>
</comment>
<dbReference type="Proteomes" id="UP000437748">
    <property type="component" value="Unassembled WGS sequence"/>
</dbReference>
<dbReference type="EMBL" id="WFLM01000001">
    <property type="protein sequence ID" value="KAB8041081.1"/>
    <property type="molecule type" value="Genomic_DNA"/>
</dbReference>
<dbReference type="GO" id="GO:0004252">
    <property type="term" value="F:serine-type endopeptidase activity"/>
    <property type="evidence" value="ECO:0007669"/>
    <property type="project" value="UniProtKB-UniRule"/>
</dbReference>
<reference evidence="5 6" key="1">
    <citation type="submission" date="2019-10" db="EMBL/GenBank/DDBJ databases">
        <title>New species of Slilvanegrellaceae.</title>
        <authorList>
            <person name="Pitt A."/>
            <person name="Hahn M.W."/>
        </authorList>
    </citation>
    <scope>NUCLEOTIDE SEQUENCE [LARGE SCALE GENOMIC DNA]</scope>
    <source>
        <strain evidence="5 6">SP-Ram-0.45-NSY-1</strain>
    </source>
</reference>
<feature type="active site" evidence="2">
    <location>
        <position position="732"/>
    </location>
</feature>
<evidence type="ECO:0000313" key="5">
    <source>
        <dbReference type="EMBL" id="KAB8041081.1"/>
    </source>
</evidence>
<feature type="compositionally biased region" description="Basic residues" evidence="3">
    <location>
        <begin position="877"/>
        <end position="899"/>
    </location>
</feature>
<dbReference type="Pfam" id="PF05362">
    <property type="entry name" value="Lon_C"/>
    <property type="match status" value="1"/>
</dbReference>
<dbReference type="GO" id="GO:0005524">
    <property type="term" value="F:ATP binding"/>
    <property type="evidence" value="ECO:0007669"/>
    <property type="project" value="InterPro"/>
</dbReference>
<dbReference type="InterPro" id="IPR027065">
    <property type="entry name" value="Lon_Prtase"/>
</dbReference>
<evidence type="ECO:0000259" key="4">
    <source>
        <dbReference type="PROSITE" id="PS51786"/>
    </source>
</evidence>
<feature type="region of interest" description="Disordered" evidence="3">
    <location>
        <begin position="865"/>
        <end position="899"/>
    </location>
</feature>
<dbReference type="InterPro" id="IPR008269">
    <property type="entry name" value="Lon_proteolytic"/>
</dbReference>
<keyword evidence="2" id="KW-0378">Hydrolase</keyword>
<keyword evidence="6" id="KW-1185">Reference proteome</keyword>
<protein>
    <recommendedName>
        <fullName evidence="2">endopeptidase La</fullName>
        <ecNumber evidence="2">3.4.21.53</ecNumber>
    </recommendedName>
</protein>
<dbReference type="PANTHER" id="PTHR10046">
    <property type="entry name" value="ATP DEPENDENT LON PROTEASE FAMILY MEMBER"/>
    <property type="match status" value="1"/>
</dbReference>
<comment type="caution">
    <text evidence="5">The sequence shown here is derived from an EMBL/GenBank/DDBJ whole genome shotgun (WGS) entry which is preliminary data.</text>
</comment>
<dbReference type="SUPFAM" id="SSF54211">
    <property type="entry name" value="Ribosomal protein S5 domain 2-like"/>
    <property type="match status" value="1"/>
</dbReference>
<dbReference type="Gene3D" id="3.30.230.10">
    <property type="match status" value="1"/>
</dbReference>
<feature type="compositionally biased region" description="Acidic residues" evidence="3">
    <location>
        <begin position="353"/>
        <end position="365"/>
    </location>
</feature>
<feature type="region of interest" description="Disordered" evidence="3">
    <location>
        <begin position="353"/>
        <end position="372"/>
    </location>
</feature>
<dbReference type="InterPro" id="IPR020568">
    <property type="entry name" value="Ribosomal_Su5_D2-typ_SF"/>
</dbReference>
<keyword evidence="1 2" id="KW-0645">Protease</keyword>
<dbReference type="GO" id="GO:0030163">
    <property type="term" value="P:protein catabolic process"/>
    <property type="evidence" value="ECO:0007669"/>
    <property type="project" value="InterPro"/>
</dbReference>
<dbReference type="GO" id="GO:0006508">
    <property type="term" value="P:proteolysis"/>
    <property type="evidence" value="ECO:0007669"/>
    <property type="project" value="UniProtKB-KW"/>
</dbReference>
<dbReference type="InterPro" id="IPR027417">
    <property type="entry name" value="P-loop_NTPase"/>
</dbReference>
<dbReference type="InterPro" id="IPR046844">
    <property type="entry name" value="Lon-like_helical"/>
</dbReference>
<evidence type="ECO:0000313" key="6">
    <source>
        <dbReference type="Proteomes" id="UP000437748"/>
    </source>
</evidence>
<name>A0A6N6VXL1_9BACT</name>
<keyword evidence="2" id="KW-0720">Serine protease</keyword>
<dbReference type="SUPFAM" id="SSF52540">
    <property type="entry name" value="P-loop containing nucleoside triphosphate hydrolases"/>
    <property type="match status" value="1"/>
</dbReference>
<dbReference type="AlphaFoldDB" id="A0A6N6VXL1"/>
<dbReference type="Pfam" id="PF13654">
    <property type="entry name" value="AAA_32"/>
    <property type="match status" value="1"/>
</dbReference>
<evidence type="ECO:0000256" key="3">
    <source>
        <dbReference type="SAM" id="MobiDB-lite"/>
    </source>
</evidence>
<evidence type="ECO:0000256" key="2">
    <source>
        <dbReference type="PROSITE-ProRule" id="PRU01122"/>
    </source>
</evidence>
<dbReference type="Pfam" id="PF20437">
    <property type="entry name" value="LonC_helical"/>
    <property type="match status" value="1"/>
</dbReference>
<dbReference type="InterPro" id="IPR046843">
    <property type="entry name" value="LonB_AAA-LID"/>
</dbReference>
<dbReference type="EC" id="3.4.21.53" evidence="2"/>
<dbReference type="Gene3D" id="1.10.8.60">
    <property type="match status" value="1"/>
</dbReference>
<feature type="compositionally biased region" description="Basic and acidic residues" evidence="3">
    <location>
        <begin position="865"/>
        <end position="876"/>
    </location>
</feature>
<sequence length="899" mass="102208">MQIICKFRIFCFSRYSGGYKKPLALYAVRSLYQKEDGMKKTKTTDTATSLTQKILEQREKNFPVNLKIQKSTQRFRRLSTEEVYRTCDQKLVEIDKHKKSEPNYDIISQVRAVRAITLGLGIQKPGYNIYVAGVQGTGKTSVIRSFLKKTAERCPTPGDWIYVYNFKNPESPHTMELKTGIAKRFKKQMDELMEQLTVELVDAFQSEEYETNVNSTVNASNEKKAKLFSELEKAAKAKNFGVKSTRMGIVTVPIIEGKPLSEKDYSELNDEQKEKIEAERNLLEPEVLDFARKVRSIENDTKNKLEELQSELGDYVVSQALIPFLKEYESQKNVLEYLDEVKKHLLENLNDFLPDEDDSETEGEESVAPTSYHLKKGDPHLPYRINVFVDNTEIKGAPIIIENNPTFYNLFGKIEKNIEYGVYTTDFKMIKAGSLARANGGYLVLNALDVLRAPQVWDTLKRVLKNQKLFIEDLGEQYSILATSGLRPEPIPLNVKIILIGSDWIYRMLYQHDEDFNKIFKIKADFDAQMDRSQKTIQDYVEFISTRTKVENLLPFDESGIAAIVEFGSRIVDDQDKLTTRFSLIKDITIEADFMAKESKSKKVTRSDVEKAVEERYSRSSAIEDHIIEMLERKDIIISTTSRRVGEINGLAVYSLGDLSFGVPTRITCRTYKGKPGILNIERDASLSGKLHNKGVSILTSWINANFAKKSPANIAATICFEQNYNGVDGDSATLAELCLILSTIANIPIDQGIGVTGSVNQFGEVQPIGGVNEKVEGFFKTCKLHGLTGRHGCIIPVQNIKHLMLNREVREAIEKEQFHIWPVSKVEEAFELLTGFHAGHWDEKKSRFEEGSAFDKIYKMLHQKSEEKKAKEKSVTKKKPVKKTKVASKKPVRKKTAK</sequence>
<accession>A0A6N6VXL1</accession>
<gene>
    <name evidence="5" type="ORF">GCL60_03850</name>
</gene>
<dbReference type="Gene3D" id="3.40.50.300">
    <property type="entry name" value="P-loop containing nucleotide triphosphate hydrolases"/>
    <property type="match status" value="2"/>
</dbReference>
<dbReference type="InterPro" id="IPR014721">
    <property type="entry name" value="Ribsml_uS5_D2-typ_fold_subgr"/>
</dbReference>
<evidence type="ECO:0000256" key="1">
    <source>
        <dbReference type="ARBA" id="ARBA00022670"/>
    </source>
</evidence>
<dbReference type="PRINTS" id="PR00830">
    <property type="entry name" value="ENDOLAPTASE"/>
</dbReference>
<dbReference type="GO" id="GO:0004176">
    <property type="term" value="F:ATP-dependent peptidase activity"/>
    <property type="evidence" value="ECO:0007669"/>
    <property type="project" value="UniProtKB-UniRule"/>
</dbReference>
<dbReference type="PROSITE" id="PS51786">
    <property type="entry name" value="LON_PROTEOLYTIC"/>
    <property type="match status" value="1"/>
</dbReference>
<feature type="active site" evidence="2">
    <location>
        <position position="775"/>
    </location>
</feature>